<evidence type="ECO:0000313" key="2">
    <source>
        <dbReference type="EMBL" id="GMF22662.1"/>
    </source>
</evidence>
<dbReference type="AlphaFoldDB" id="A0A9W6WYG0"/>
<dbReference type="EMBL" id="BSXT01000260">
    <property type="protein sequence ID" value="GMF22662.1"/>
    <property type="molecule type" value="Genomic_DNA"/>
</dbReference>
<reference evidence="2" key="1">
    <citation type="submission" date="2023-04" db="EMBL/GenBank/DDBJ databases">
        <title>Phytophthora fragariaefolia NBRC 109709.</title>
        <authorList>
            <person name="Ichikawa N."/>
            <person name="Sato H."/>
            <person name="Tonouchi N."/>
        </authorList>
    </citation>
    <scope>NUCLEOTIDE SEQUENCE</scope>
    <source>
        <strain evidence="2">NBRC 109709</strain>
    </source>
</reference>
<proteinExistence type="predicted"/>
<evidence type="ECO:0000313" key="3">
    <source>
        <dbReference type="Proteomes" id="UP001165121"/>
    </source>
</evidence>
<feature type="region of interest" description="Disordered" evidence="1">
    <location>
        <begin position="37"/>
        <end position="59"/>
    </location>
</feature>
<sequence length="83" mass="9040">MSNDGEDICVDTIETEQERCASLGGGERNIETKKKLEKRVSTNGSRVLAKKRSPTENSPRKCCCCQASAWGGGQSRNSTDESE</sequence>
<dbReference type="Proteomes" id="UP001165121">
    <property type="component" value="Unassembled WGS sequence"/>
</dbReference>
<gene>
    <name evidence="2" type="ORF">Pfra01_000337800</name>
</gene>
<organism evidence="2 3">
    <name type="scientific">Phytophthora fragariaefolia</name>
    <dbReference type="NCBI Taxonomy" id="1490495"/>
    <lineage>
        <taxon>Eukaryota</taxon>
        <taxon>Sar</taxon>
        <taxon>Stramenopiles</taxon>
        <taxon>Oomycota</taxon>
        <taxon>Peronosporomycetes</taxon>
        <taxon>Peronosporales</taxon>
        <taxon>Peronosporaceae</taxon>
        <taxon>Phytophthora</taxon>
    </lineage>
</organism>
<protein>
    <submittedName>
        <fullName evidence="2">Unnamed protein product</fullName>
    </submittedName>
</protein>
<name>A0A9W6WYG0_9STRA</name>
<evidence type="ECO:0000256" key="1">
    <source>
        <dbReference type="SAM" id="MobiDB-lite"/>
    </source>
</evidence>
<accession>A0A9W6WYG0</accession>
<keyword evidence="3" id="KW-1185">Reference proteome</keyword>
<comment type="caution">
    <text evidence="2">The sequence shown here is derived from an EMBL/GenBank/DDBJ whole genome shotgun (WGS) entry which is preliminary data.</text>
</comment>